<evidence type="ECO:0000259" key="1">
    <source>
        <dbReference type="Pfam" id="PF14267"/>
    </source>
</evidence>
<dbReference type="OrthoDB" id="2656488at2"/>
<sequence>MTPQGRSLELFFVDGRPGGLTTAEVFNWTGHVLRIPRTEIVRGLSREQAKFTGVYLLLGEHEGRPYAYVGEGEEVAERIRSHDAKRDWWSEAVIITTLSNNLHKAHVKYLEARIVEKARAAAVSNLENGNTPPRSSLSEAAVANMEEFLSTLDIALAALGIDLMNDRRRRAVVSAAVGTTAQQMFAQPRFECVGEKGALRAHALLDGEVFSVQAGSMARSSWVGIEGGYKPLYSKLVETGVIVNDGASRKFADSYAFSSPSAAAAVVLGRAANGRLEWKMADGRSYAEWEREMLGAVE</sequence>
<organism evidence="2 3">
    <name type="scientific">Frigidibacter albus</name>
    <dbReference type="NCBI Taxonomy" id="1465486"/>
    <lineage>
        <taxon>Bacteria</taxon>
        <taxon>Pseudomonadati</taxon>
        <taxon>Pseudomonadota</taxon>
        <taxon>Alphaproteobacteria</taxon>
        <taxon>Rhodobacterales</taxon>
        <taxon>Paracoccaceae</taxon>
        <taxon>Frigidibacter</taxon>
    </lineage>
</organism>
<accession>A0A6L8VP97</accession>
<protein>
    <submittedName>
        <fullName evidence="2">DUF4357 domain-containing protein</fullName>
    </submittedName>
</protein>
<dbReference type="Pfam" id="PF14267">
    <property type="entry name" value="DUF4357"/>
    <property type="match status" value="1"/>
</dbReference>
<keyword evidence="3" id="KW-1185">Reference proteome</keyword>
<dbReference type="EMBL" id="WWNR01000017">
    <property type="protein sequence ID" value="MZQ91169.1"/>
    <property type="molecule type" value="Genomic_DNA"/>
</dbReference>
<proteinExistence type="predicted"/>
<evidence type="ECO:0000313" key="2">
    <source>
        <dbReference type="EMBL" id="MZQ91169.1"/>
    </source>
</evidence>
<dbReference type="CDD" id="cd10447">
    <property type="entry name" value="GIY-YIG_unchar_2"/>
    <property type="match status" value="1"/>
</dbReference>
<dbReference type="RefSeq" id="WP_161348554.1">
    <property type="nucleotide sequence ID" value="NZ_BMGW01000017.1"/>
</dbReference>
<dbReference type="InterPro" id="IPR025579">
    <property type="entry name" value="DUF4357"/>
</dbReference>
<dbReference type="AlphaFoldDB" id="A0A6L8VP97"/>
<feature type="domain" description="DUF4357" evidence="1">
    <location>
        <begin position="235"/>
        <end position="285"/>
    </location>
</feature>
<reference evidence="2 3" key="1">
    <citation type="submission" date="2020-01" db="EMBL/GenBank/DDBJ databases">
        <title>Frigidibacter albus SP32T (=CGMCC 1.13995T).</title>
        <authorList>
            <person name="Liao X."/>
        </authorList>
    </citation>
    <scope>NUCLEOTIDE SEQUENCE [LARGE SCALE GENOMIC DNA]</scope>
    <source>
        <strain evidence="2 3">SP32</strain>
    </source>
</reference>
<comment type="caution">
    <text evidence="2">The sequence shown here is derived from an EMBL/GenBank/DDBJ whole genome shotgun (WGS) entry which is preliminary data.</text>
</comment>
<evidence type="ECO:0000313" key="3">
    <source>
        <dbReference type="Proteomes" id="UP000477083"/>
    </source>
</evidence>
<name>A0A6L8VP97_9RHOB</name>
<dbReference type="Proteomes" id="UP000477083">
    <property type="component" value="Unassembled WGS sequence"/>
</dbReference>
<gene>
    <name evidence="2" type="ORF">GS660_18930</name>
</gene>